<dbReference type="Gene3D" id="2.30.29.30">
    <property type="entry name" value="Pleckstrin-homology domain (PH domain)/Phosphotyrosine-binding domain (PTB)"/>
    <property type="match status" value="1"/>
</dbReference>
<keyword evidence="6" id="KW-0206">Cytoskeleton</keyword>
<keyword evidence="3" id="KW-0479">Metal-binding</keyword>
<evidence type="ECO:0000313" key="9">
    <source>
        <dbReference type="EMBL" id="GIQ87326.1"/>
    </source>
</evidence>
<dbReference type="SUPFAM" id="SSF57903">
    <property type="entry name" value="FYVE/PHD zinc finger"/>
    <property type="match status" value="1"/>
</dbReference>
<dbReference type="AlphaFoldDB" id="A0A9K3GM16"/>
<dbReference type="InterPro" id="IPR051092">
    <property type="entry name" value="FYVE_RhoGEF_PH"/>
</dbReference>
<keyword evidence="5" id="KW-0862">Zinc</keyword>
<dbReference type="PROSITE" id="PS50003">
    <property type="entry name" value="PH_DOMAIN"/>
    <property type="match status" value="1"/>
</dbReference>
<gene>
    <name evidence="9" type="ORF">KIPB_009339</name>
</gene>
<dbReference type="SUPFAM" id="SSF50729">
    <property type="entry name" value="PH domain-like"/>
    <property type="match status" value="1"/>
</dbReference>
<dbReference type="InterPro" id="IPR013083">
    <property type="entry name" value="Znf_RING/FYVE/PHD"/>
</dbReference>
<dbReference type="Pfam" id="PF22697">
    <property type="entry name" value="SOS1_NGEF_PH"/>
    <property type="match status" value="1"/>
</dbReference>
<accession>A0A9K3GM16</accession>
<dbReference type="PROSITE" id="PS50010">
    <property type="entry name" value="DH_2"/>
    <property type="match status" value="1"/>
</dbReference>
<dbReference type="Pfam" id="PF01363">
    <property type="entry name" value="FYVE"/>
    <property type="match status" value="1"/>
</dbReference>
<dbReference type="InterPro" id="IPR035899">
    <property type="entry name" value="DBL_dom_sf"/>
</dbReference>
<evidence type="ECO:0000256" key="3">
    <source>
        <dbReference type="ARBA" id="ARBA00022723"/>
    </source>
</evidence>
<protein>
    <recommendedName>
        <fullName evidence="11">DH domain-containing protein</fullName>
    </recommendedName>
</protein>
<dbReference type="GO" id="GO:0005737">
    <property type="term" value="C:cytoplasm"/>
    <property type="evidence" value="ECO:0007669"/>
    <property type="project" value="TreeGrafter"/>
</dbReference>
<dbReference type="InterPro" id="IPR000306">
    <property type="entry name" value="Znf_FYVE"/>
</dbReference>
<dbReference type="InterPro" id="IPR000219">
    <property type="entry name" value="DH_dom"/>
</dbReference>
<keyword evidence="2" id="KW-0344">Guanine-nucleotide releasing factor</keyword>
<organism evidence="9 10">
    <name type="scientific">Kipferlia bialata</name>
    <dbReference type="NCBI Taxonomy" id="797122"/>
    <lineage>
        <taxon>Eukaryota</taxon>
        <taxon>Metamonada</taxon>
        <taxon>Carpediemonas-like organisms</taxon>
        <taxon>Kipferlia</taxon>
    </lineage>
</organism>
<evidence type="ECO:0000256" key="6">
    <source>
        <dbReference type="ARBA" id="ARBA00023212"/>
    </source>
</evidence>
<evidence type="ECO:0000256" key="1">
    <source>
        <dbReference type="ARBA" id="ARBA00004245"/>
    </source>
</evidence>
<comment type="caution">
    <text evidence="9">The sequence shown here is derived from an EMBL/GenBank/DDBJ whole genome shotgun (WGS) entry which is preliminary data.</text>
</comment>
<dbReference type="Pfam" id="PF00621">
    <property type="entry name" value="RhoGEF"/>
    <property type="match status" value="1"/>
</dbReference>
<evidence type="ECO:0000313" key="10">
    <source>
        <dbReference type="Proteomes" id="UP000265618"/>
    </source>
</evidence>
<dbReference type="GO" id="GO:0005856">
    <property type="term" value="C:cytoskeleton"/>
    <property type="evidence" value="ECO:0007669"/>
    <property type="project" value="UniProtKB-SubCell"/>
</dbReference>
<dbReference type="Proteomes" id="UP000265618">
    <property type="component" value="Unassembled WGS sequence"/>
</dbReference>
<dbReference type="OrthoDB" id="660555at2759"/>
<evidence type="ECO:0000256" key="2">
    <source>
        <dbReference type="ARBA" id="ARBA00022658"/>
    </source>
</evidence>
<evidence type="ECO:0008006" key="11">
    <source>
        <dbReference type="Google" id="ProtNLM"/>
    </source>
</evidence>
<sequence length="326" mass="37321">YLSFLKVLDAYYVKELLEVSISRPGEFLTRETHQYVFDGVTRWVNSATFLKMGPFMKIYKTYTNKFDTAVCTLRQDIDTKPELAALLQRMCAREDSHNQDVYSLLIMPVQRIPRYLMLLDTVAKYTPEGAEGRESLLKAVEGIKEVADDVNTAITDHKNREEIRNIQAKLFRCPPLVEPHRTFVRQGTLKKLCRKRAKVREFFLFNDCILYATGNQMTNLYAFHNLLPLTHASAVPSASATCTFTLSTTKKSFHLIAESQEDRDSWCETITALVSELDQLESVQRAKSIEGGEATQAAVWEPDSKSPNCPMCDKKFGMLCRRHHCR</sequence>
<evidence type="ECO:0000256" key="5">
    <source>
        <dbReference type="ARBA" id="ARBA00022833"/>
    </source>
</evidence>
<dbReference type="InterPro" id="IPR001849">
    <property type="entry name" value="PH_domain"/>
</dbReference>
<keyword evidence="4" id="KW-0863">Zinc-finger</keyword>
<dbReference type="InterPro" id="IPR011993">
    <property type="entry name" value="PH-like_dom_sf"/>
</dbReference>
<feature type="domain" description="DH" evidence="8">
    <location>
        <begin position="13"/>
        <end position="153"/>
    </location>
</feature>
<evidence type="ECO:0000259" key="8">
    <source>
        <dbReference type="PROSITE" id="PS50010"/>
    </source>
</evidence>
<keyword evidence="10" id="KW-1185">Reference proteome</keyword>
<evidence type="ECO:0000256" key="4">
    <source>
        <dbReference type="ARBA" id="ARBA00022771"/>
    </source>
</evidence>
<dbReference type="EMBL" id="BDIP01003140">
    <property type="protein sequence ID" value="GIQ87326.1"/>
    <property type="molecule type" value="Genomic_DNA"/>
</dbReference>
<proteinExistence type="predicted"/>
<dbReference type="InterPro" id="IPR055251">
    <property type="entry name" value="SOS1_NGEF_PH"/>
</dbReference>
<dbReference type="GO" id="GO:0005085">
    <property type="term" value="F:guanyl-nucleotide exchange factor activity"/>
    <property type="evidence" value="ECO:0007669"/>
    <property type="project" value="UniProtKB-KW"/>
</dbReference>
<name>A0A9K3GM16_9EUKA</name>
<dbReference type="Gene3D" id="1.20.900.10">
    <property type="entry name" value="Dbl homology (DH) domain"/>
    <property type="match status" value="1"/>
</dbReference>
<dbReference type="InterPro" id="IPR011011">
    <property type="entry name" value="Znf_FYVE_PHD"/>
</dbReference>
<dbReference type="SMART" id="SM00325">
    <property type="entry name" value="RhoGEF"/>
    <property type="match status" value="1"/>
</dbReference>
<comment type="subcellular location">
    <subcellularLocation>
        <location evidence="1">Cytoplasm</location>
        <location evidence="1">Cytoskeleton</location>
    </subcellularLocation>
</comment>
<evidence type="ECO:0000259" key="7">
    <source>
        <dbReference type="PROSITE" id="PS50003"/>
    </source>
</evidence>
<dbReference type="SUPFAM" id="SSF48065">
    <property type="entry name" value="DBL homology domain (DH-domain)"/>
    <property type="match status" value="1"/>
</dbReference>
<dbReference type="Gene3D" id="3.30.40.10">
    <property type="entry name" value="Zinc/RING finger domain, C3HC4 (zinc finger)"/>
    <property type="match status" value="1"/>
</dbReference>
<feature type="non-terminal residue" evidence="9">
    <location>
        <position position="1"/>
    </location>
</feature>
<keyword evidence="6" id="KW-0963">Cytoplasm</keyword>
<dbReference type="PANTHER" id="PTHR12673:SF251">
    <property type="entry name" value="DH DOMAIN-CONTAINING PROTEIN-RELATED"/>
    <property type="match status" value="1"/>
</dbReference>
<reference evidence="9 10" key="1">
    <citation type="journal article" date="2018" name="PLoS ONE">
        <title>The draft genome of Kipferlia bialata reveals reductive genome evolution in fornicate parasites.</title>
        <authorList>
            <person name="Tanifuji G."/>
            <person name="Takabayashi S."/>
            <person name="Kume K."/>
            <person name="Takagi M."/>
            <person name="Nakayama T."/>
            <person name="Kamikawa R."/>
            <person name="Inagaki Y."/>
            <person name="Hashimoto T."/>
        </authorList>
    </citation>
    <scope>NUCLEOTIDE SEQUENCE [LARGE SCALE GENOMIC DNA]</scope>
    <source>
        <strain evidence="9">NY0173</strain>
    </source>
</reference>
<dbReference type="GO" id="GO:0008270">
    <property type="term" value="F:zinc ion binding"/>
    <property type="evidence" value="ECO:0007669"/>
    <property type="project" value="UniProtKB-KW"/>
</dbReference>
<dbReference type="PANTHER" id="PTHR12673">
    <property type="entry name" value="FACIOGENITAL DYSPLASIA PROTEIN"/>
    <property type="match status" value="1"/>
</dbReference>
<feature type="domain" description="PH" evidence="7">
    <location>
        <begin position="182"/>
        <end position="275"/>
    </location>
</feature>
<dbReference type="SMART" id="SM00233">
    <property type="entry name" value="PH"/>
    <property type="match status" value="1"/>
</dbReference>